<evidence type="ECO:0000313" key="1">
    <source>
        <dbReference type="EMBL" id="EDL91496.1"/>
    </source>
</evidence>
<dbReference type="EMBL" id="CH473957">
    <property type="protein sequence ID" value="EDL91496.1"/>
    <property type="molecule type" value="Genomic_DNA"/>
</dbReference>
<protein>
    <submittedName>
        <fullName evidence="1">RCG56494, isoform CRA_b</fullName>
    </submittedName>
</protein>
<dbReference type="Proteomes" id="UP000234681">
    <property type="component" value="Chromosome 4"/>
</dbReference>
<evidence type="ECO:0000313" key="2">
    <source>
        <dbReference type="Proteomes" id="UP000234681"/>
    </source>
</evidence>
<gene>
    <name evidence="1" type="ORF">rCG_56494</name>
</gene>
<accession>A6IBM8</accession>
<name>A6IBM8_RAT</name>
<organism evidence="1 2">
    <name type="scientific">Rattus norvegicus</name>
    <name type="common">Rat</name>
    <dbReference type="NCBI Taxonomy" id="10116"/>
    <lineage>
        <taxon>Eukaryota</taxon>
        <taxon>Metazoa</taxon>
        <taxon>Chordata</taxon>
        <taxon>Craniata</taxon>
        <taxon>Vertebrata</taxon>
        <taxon>Euteleostomi</taxon>
        <taxon>Mammalia</taxon>
        <taxon>Eutheria</taxon>
        <taxon>Euarchontoglires</taxon>
        <taxon>Glires</taxon>
        <taxon>Rodentia</taxon>
        <taxon>Myomorpha</taxon>
        <taxon>Muroidea</taxon>
        <taxon>Muridae</taxon>
        <taxon>Murinae</taxon>
        <taxon>Rattus</taxon>
    </lineage>
</organism>
<sequence>MAPTTKCTWLTTLSDTAVDAPSSDRHSCPQTPMVTFDKGTAVLFEFSCVGDVGQPPMQILEVFLNKLMIYQESIIDGARLVRPMFNSQEFS</sequence>
<dbReference type="AlphaFoldDB" id="A6IBM8"/>
<reference evidence="2" key="1">
    <citation type="submission" date="2005-09" db="EMBL/GenBank/DDBJ databases">
        <authorList>
            <person name="Mural R.J."/>
            <person name="Li P.W."/>
            <person name="Adams M.D."/>
            <person name="Amanatides P.G."/>
            <person name="Baden-Tillson H."/>
            <person name="Barnstead M."/>
            <person name="Chin S.H."/>
            <person name="Dew I."/>
            <person name="Evans C.A."/>
            <person name="Ferriera S."/>
            <person name="Flanigan M."/>
            <person name="Fosler C."/>
            <person name="Glodek A."/>
            <person name="Gu Z."/>
            <person name="Holt R.A."/>
            <person name="Jennings D."/>
            <person name="Kraft C.L."/>
            <person name="Lu F."/>
            <person name="Nguyen T."/>
            <person name="Nusskern D.R."/>
            <person name="Pfannkoch C.M."/>
            <person name="Sitter C."/>
            <person name="Sutton G.G."/>
            <person name="Venter J.C."/>
            <person name="Wang Z."/>
            <person name="Woodage T."/>
            <person name="Zheng X.H."/>
            <person name="Zhong F."/>
        </authorList>
    </citation>
    <scope>NUCLEOTIDE SEQUENCE [LARGE SCALE GENOMIC DNA]</scope>
    <source>
        <strain>BN</strain>
        <strain evidence="2">Sprague-Dawley</strain>
    </source>
</reference>
<proteinExistence type="predicted"/>